<gene>
    <name evidence="1" type="ORF">FYJ39_17895</name>
</gene>
<evidence type="ECO:0000313" key="1">
    <source>
        <dbReference type="EMBL" id="MSS38352.1"/>
    </source>
</evidence>
<accession>A0A7X2NP02</accession>
<dbReference type="SUPFAM" id="SSF56784">
    <property type="entry name" value="HAD-like"/>
    <property type="match status" value="1"/>
</dbReference>
<dbReference type="SFLD" id="SFLDG01129">
    <property type="entry name" value="C1.5:_HAD__Beta-PGM__Phosphata"/>
    <property type="match status" value="1"/>
</dbReference>
<dbReference type="EMBL" id="VUMD01000023">
    <property type="protein sequence ID" value="MSS38352.1"/>
    <property type="molecule type" value="Genomic_DNA"/>
</dbReference>
<protein>
    <submittedName>
        <fullName evidence="1">HAD family phosphatase</fullName>
    </submittedName>
</protein>
<sequence>MSLRLVIFDVDGLLLDTERVWKCAWQETTGFLHLQIAPEQFDRLIGRNGQDYQDRLKDILKDQCGVEEFMNEMRRIGMEKLKTELRLKPGAVELLKYLSGAGIERAIATATERNLTEERLRRMGVDSYFQCVCCGDEIRRRKPFPDIYLKVLEMTGCPPKRALVLEDSPVGVEAAYRAGIPCIMIPDVIKPGPDERGRAECILNSLFEAKKKIEEKLHAENVVQ</sequence>
<dbReference type="PANTHER" id="PTHR18901">
    <property type="entry name" value="2-DEOXYGLUCOSE-6-PHOSPHATE PHOSPHATASE 2"/>
    <property type="match status" value="1"/>
</dbReference>
<organism evidence="1 2">
    <name type="scientific">Clostridium porci</name>
    <dbReference type="NCBI Taxonomy" id="2605778"/>
    <lineage>
        <taxon>Bacteria</taxon>
        <taxon>Bacillati</taxon>
        <taxon>Bacillota</taxon>
        <taxon>Clostridia</taxon>
        <taxon>Eubacteriales</taxon>
        <taxon>Clostridiaceae</taxon>
        <taxon>Clostridium</taxon>
    </lineage>
</organism>
<dbReference type="CDD" id="cd07505">
    <property type="entry name" value="HAD_BPGM-like"/>
    <property type="match status" value="1"/>
</dbReference>
<comment type="caution">
    <text evidence="1">The sequence shown here is derived from an EMBL/GenBank/DDBJ whole genome shotgun (WGS) entry which is preliminary data.</text>
</comment>
<dbReference type="PANTHER" id="PTHR18901:SF38">
    <property type="entry name" value="PSEUDOURIDINE-5'-PHOSPHATASE"/>
    <property type="match status" value="1"/>
</dbReference>
<dbReference type="InterPro" id="IPR041492">
    <property type="entry name" value="HAD_2"/>
</dbReference>
<dbReference type="InterPro" id="IPR023198">
    <property type="entry name" value="PGP-like_dom2"/>
</dbReference>
<proteinExistence type="predicted"/>
<dbReference type="SFLD" id="SFLDG01135">
    <property type="entry name" value="C1.5.6:_HAD__Beta-PGM__Phospha"/>
    <property type="match status" value="1"/>
</dbReference>
<dbReference type="AlphaFoldDB" id="A0A7X2NP02"/>
<name>A0A7X2NP02_9CLOT</name>
<dbReference type="Gene3D" id="3.40.50.1000">
    <property type="entry name" value="HAD superfamily/HAD-like"/>
    <property type="match status" value="1"/>
</dbReference>
<dbReference type="SFLD" id="SFLDS00003">
    <property type="entry name" value="Haloacid_Dehalogenase"/>
    <property type="match status" value="1"/>
</dbReference>
<dbReference type="InterPro" id="IPR006439">
    <property type="entry name" value="HAD-SF_hydro_IA"/>
</dbReference>
<dbReference type="InterPro" id="IPR036412">
    <property type="entry name" value="HAD-like_sf"/>
</dbReference>
<dbReference type="Gene3D" id="1.10.150.240">
    <property type="entry name" value="Putative phosphatase, domain 2"/>
    <property type="match status" value="1"/>
</dbReference>
<dbReference type="NCBIfam" id="TIGR01509">
    <property type="entry name" value="HAD-SF-IA-v3"/>
    <property type="match status" value="1"/>
</dbReference>
<dbReference type="Pfam" id="PF13419">
    <property type="entry name" value="HAD_2"/>
    <property type="match status" value="1"/>
</dbReference>
<keyword evidence="2" id="KW-1185">Reference proteome</keyword>
<dbReference type="RefSeq" id="WP_154473784.1">
    <property type="nucleotide sequence ID" value="NZ_VUMD01000023.1"/>
</dbReference>
<dbReference type="InterPro" id="IPR023214">
    <property type="entry name" value="HAD_sf"/>
</dbReference>
<dbReference type="Proteomes" id="UP000429958">
    <property type="component" value="Unassembled WGS sequence"/>
</dbReference>
<reference evidence="1 2" key="1">
    <citation type="submission" date="2019-08" db="EMBL/GenBank/DDBJ databases">
        <title>In-depth cultivation of the pig gut microbiome towards novel bacterial diversity and tailored functional studies.</title>
        <authorList>
            <person name="Wylensek D."/>
            <person name="Hitch T.C.A."/>
            <person name="Clavel T."/>
        </authorList>
    </citation>
    <scope>NUCLEOTIDE SEQUENCE [LARGE SCALE GENOMIC DNA]</scope>
    <source>
        <strain evidence="1 2">WCA-389-WT-23D1</strain>
    </source>
</reference>
<evidence type="ECO:0000313" key="2">
    <source>
        <dbReference type="Proteomes" id="UP000429958"/>
    </source>
</evidence>